<accession>A0A5C1AQ58</accession>
<dbReference type="PANTHER" id="PTHR14859:SF1">
    <property type="entry name" value="PGAP2-INTERACTING PROTEIN"/>
    <property type="match status" value="1"/>
</dbReference>
<dbReference type="InterPro" id="IPR036691">
    <property type="entry name" value="Endo/exonu/phosph_ase_sf"/>
</dbReference>
<dbReference type="GO" id="GO:0006506">
    <property type="term" value="P:GPI anchor biosynthetic process"/>
    <property type="evidence" value="ECO:0007669"/>
    <property type="project" value="TreeGrafter"/>
</dbReference>
<dbReference type="GO" id="GO:0016020">
    <property type="term" value="C:membrane"/>
    <property type="evidence" value="ECO:0007669"/>
    <property type="project" value="GOC"/>
</dbReference>
<proteinExistence type="predicted"/>
<evidence type="ECO:0000313" key="2">
    <source>
        <dbReference type="EMBL" id="QEL19892.1"/>
    </source>
</evidence>
<gene>
    <name evidence="2" type="ORF">PX52LOC_06974</name>
</gene>
<dbReference type="PANTHER" id="PTHR14859">
    <property type="entry name" value="CALCOFLUOR WHITE HYPERSENSITIVE PROTEIN PRECURSOR"/>
    <property type="match status" value="1"/>
</dbReference>
<dbReference type="InterPro" id="IPR005135">
    <property type="entry name" value="Endo/exonuclease/phosphatase"/>
</dbReference>
<evidence type="ECO:0000313" key="3">
    <source>
        <dbReference type="Proteomes" id="UP000324974"/>
    </source>
</evidence>
<protein>
    <recommendedName>
        <fullName evidence="1">Endonuclease/exonuclease/phosphatase domain-containing protein</fullName>
    </recommendedName>
</protein>
<dbReference type="Pfam" id="PF03372">
    <property type="entry name" value="Exo_endo_phos"/>
    <property type="match status" value="1"/>
</dbReference>
<dbReference type="InterPro" id="IPR051916">
    <property type="entry name" value="GPI-anchor_lipid_remodeler"/>
</dbReference>
<dbReference type="KEGG" id="lrs:PX52LOC_06974"/>
<feature type="domain" description="Endonuclease/exonuclease/phosphatase" evidence="1">
    <location>
        <begin position="4"/>
        <end position="226"/>
    </location>
</feature>
<dbReference type="OrthoDB" id="155529at2"/>
<evidence type="ECO:0000259" key="1">
    <source>
        <dbReference type="Pfam" id="PF03372"/>
    </source>
</evidence>
<dbReference type="Proteomes" id="UP000324974">
    <property type="component" value="Chromosome"/>
</dbReference>
<dbReference type="SUPFAM" id="SSF56219">
    <property type="entry name" value="DNase I-like"/>
    <property type="match status" value="1"/>
</dbReference>
<dbReference type="RefSeq" id="WP_149114233.1">
    <property type="nucleotide sequence ID" value="NZ_CP042425.1"/>
</dbReference>
<dbReference type="AlphaFoldDB" id="A0A5C1AQ58"/>
<sequence>MRLLSYNIHKGIGGRDRRYDLDRVVGVIEHVNPDVICLQEVTRYARRTRDDDQPQLLRAAVAAADLAFQLNHHYRRGGYGNLVLSRWPILRRHHVSLRRGWRKARGGQLVVVDSPEGPLHLVNWHLGLAEGERRWQVERLLDHPLFRESADLPTMVVGDCNDWRNRLAAGLLAERGFQHITAPPSRFRTFPAFLPALSLDKAFHRGLFIREAAVVRTPLAHRASDHLPLVIDFHLRNPHHD</sequence>
<organism evidence="2 3">
    <name type="scientific">Limnoglobus roseus</name>
    <dbReference type="NCBI Taxonomy" id="2598579"/>
    <lineage>
        <taxon>Bacteria</taxon>
        <taxon>Pseudomonadati</taxon>
        <taxon>Planctomycetota</taxon>
        <taxon>Planctomycetia</taxon>
        <taxon>Gemmatales</taxon>
        <taxon>Gemmataceae</taxon>
        <taxon>Limnoglobus</taxon>
    </lineage>
</organism>
<dbReference type="GO" id="GO:0003824">
    <property type="term" value="F:catalytic activity"/>
    <property type="evidence" value="ECO:0007669"/>
    <property type="project" value="InterPro"/>
</dbReference>
<dbReference type="EMBL" id="CP042425">
    <property type="protein sequence ID" value="QEL19892.1"/>
    <property type="molecule type" value="Genomic_DNA"/>
</dbReference>
<keyword evidence="3" id="KW-1185">Reference proteome</keyword>
<dbReference type="Gene3D" id="3.60.10.10">
    <property type="entry name" value="Endonuclease/exonuclease/phosphatase"/>
    <property type="match status" value="1"/>
</dbReference>
<name>A0A5C1AQ58_9BACT</name>
<reference evidence="3" key="1">
    <citation type="submission" date="2019-08" db="EMBL/GenBank/DDBJ databases">
        <title>Limnoglobus roseus gen. nov., sp. nov., a novel freshwater planctomycete with a giant genome from the family Gemmataceae.</title>
        <authorList>
            <person name="Kulichevskaya I.S."/>
            <person name="Naumoff D.G."/>
            <person name="Miroshnikov K."/>
            <person name="Ivanova A."/>
            <person name="Philippov D.A."/>
            <person name="Hakobyan A."/>
            <person name="Rijpstra I.C."/>
            <person name="Sinninghe Damste J.S."/>
            <person name="Liesack W."/>
            <person name="Dedysh S.N."/>
        </authorList>
    </citation>
    <scope>NUCLEOTIDE SEQUENCE [LARGE SCALE GENOMIC DNA]</scope>
    <source>
        <strain evidence="3">PX52</strain>
    </source>
</reference>